<proteinExistence type="predicted"/>
<accession>A0A1I3PVD0</accession>
<evidence type="ECO:0000259" key="2">
    <source>
        <dbReference type="Pfam" id="PF13439"/>
    </source>
</evidence>
<evidence type="ECO:0000259" key="1">
    <source>
        <dbReference type="Pfam" id="PF00534"/>
    </source>
</evidence>
<dbReference type="Gene3D" id="3.40.50.2000">
    <property type="entry name" value="Glycogen Phosphorylase B"/>
    <property type="match status" value="2"/>
</dbReference>
<organism evidence="3 4">
    <name type="scientific">Desulfomicrobium apsheronum</name>
    <dbReference type="NCBI Taxonomy" id="52560"/>
    <lineage>
        <taxon>Bacteria</taxon>
        <taxon>Pseudomonadati</taxon>
        <taxon>Thermodesulfobacteriota</taxon>
        <taxon>Desulfovibrionia</taxon>
        <taxon>Desulfovibrionales</taxon>
        <taxon>Desulfomicrobiaceae</taxon>
        <taxon>Desulfomicrobium</taxon>
    </lineage>
</organism>
<dbReference type="SUPFAM" id="SSF53756">
    <property type="entry name" value="UDP-Glycosyltransferase/glycogen phosphorylase"/>
    <property type="match status" value="1"/>
</dbReference>
<dbReference type="Proteomes" id="UP000198635">
    <property type="component" value="Unassembled WGS sequence"/>
</dbReference>
<name>A0A1I3PVD0_9BACT</name>
<evidence type="ECO:0000313" key="3">
    <source>
        <dbReference type="EMBL" id="SFJ25237.1"/>
    </source>
</evidence>
<dbReference type="STRING" id="52560.SAMN04488082_102121"/>
<feature type="domain" description="Glycosyl transferase family 1" evidence="1">
    <location>
        <begin position="189"/>
        <end position="340"/>
    </location>
</feature>
<dbReference type="GO" id="GO:0016757">
    <property type="term" value="F:glycosyltransferase activity"/>
    <property type="evidence" value="ECO:0007669"/>
    <property type="project" value="UniProtKB-ARBA"/>
</dbReference>
<dbReference type="AlphaFoldDB" id="A0A1I3PVD0"/>
<evidence type="ECO:0000313" key="4">
    <source>
        <dbReference type="Proteomes" id="UP000198635"/>
    </source>
</evidence>
<dbReference type="PANTHER" id="PTHR12526">
    <property type="entry name" value="GLYCOSYLTRANSFERASE"/>
    <property type="match status" value="1"/>
</dbReference>
<reference evidence="4" key="1">
    <citation type="submission" date="2016-10" db="EMBL/GenBank/DDBJ databases">
        <authorList>
            <person name="Varghese N."/>
            <person name="Submissions S."/>
        </authorList>
    </citation>
    <scope>NUCLEOTIDE SEQUENCE [LARGE SCALE GENOMIC DNA]</scope>
    <source>
        <strain evidence="4">DSM 5918</strain>
    </source>
</reference>
<dbReference type="Pfam" id="PF00534">
    <property type="entry name" value="Glycos_transf_1"/>
    <property type="match status" value="1"/>
</dbReference>
<dbReference type="InterPro" id="IPR028098">
    <property type="entry name" value="Glyco_trans_4-like_N"/>
</dbReference>
<protein>
    <submittedName>
        <fullName evidence="3">Glycosyltransferase involved in cell wall bisynthesis</fullName>
    </submittedName>
</protein>
<dbReference type="Pfam" id="PF13439">
    <property type="entry name" value="Glyco_transf_4"/>
    <property type="match status" value="1"/>
</dbReference>
<dbReference type="PANTHER" id="PTHR12526:SF630">
    <property type="entry name" value="GLYCOSYLTRANSFERASE"/>
    <property type="match status" value="1"/>
</dbReference>
<feature type="domain" description="Glycosyltransferase subfamily 4-like N-terminal" evidence="2">
    <location>
        <begin position="17"/>
        <end position="176"/>
    </location>
</feature>
<dbReference type="InterPro" id="IPR001296">
    <property type="entry name" value="Glyco_trans_1"/>
</dbReference>
<dbReference type="OrthoDB" id="9803091at2"/>
<keyword evidence="3" id="KW-0808">Transferase</keyword>
<keyword evidence="4" id="KW-1185">Reference proteome</keyword>
<gene>
    <name evidence="3" type="ORF">SAMN04488082_102121</name>
</gene>
<sequence>MSSATTHVMQVIFALEFGGAESLALNVSSLLREDKRFSVSLCGMFGSMGPLSDVASQRGVSAFSLDARRLGKVRTVAELYRLFRLEGVAVAQVHGAYLLQYVMPAALLAGVAVVYTEHAKHSLSKHARLRRMANLHGRLFGKMVCVSENLRAFMIDVVGLRPDRIEVIPNGIDLSRFAHSAYERIRHNDGVVIGTVARLTEAKDHGNLLRAFATVHEEVPDVRLKLVGDGELRQEVESLVSTLGLEDAVEMTGKRSNIPQLLAGMDIFVLPSRREGFPVSVIEAMACGRPVVATDVGGVREIIDDGVDGIVVPPEDSAALAAAMLALVRDPEGRSRLGKCAGRKACENFSDQAMVDNYIRLFASVGGARA</sequence>
<dbReference type="RefSeq" id="WP_092372602.1">
    <property type="nucleotide sequence ID" value="NZ_FORX01000002.1"/>
</dbReference>
<dbReference type="EMBL" id="FORX01000002">
    <property type="protein sequence ID" value="SFJ25237.1"/>
    <property type="molecule type" value="Genomic_DNA"/>
</dbReference>